<evidence type="ECO:0000259" key="1">
    <source>
        <dbReference type="PROSITE" id="PS51736"/>
    </source>
</evidence>
<dbReference type="Gene3D" id="3.40.50.1390">
    <property type="entry name" value="Resolvase, N-terminal catalytic domain"/>
    <property type="match status" value="1"/>
</dbReference>
<name>A0A1M6NCD1_9CLOT</name>
<proteinExistence type="predicted"/>
<evidence type="ECO:0000313" key="3">
    <source>
        <dbReference type="EMBL" id="SHJ93372.1"/>
    </source>
</evidence>
<dbReference type="PANTHER" id="PTHR30461:SF23">
    <property type="entry name" value="DNA RECOMBINASE-RELATED"/>
    <property type="match status" value="1"/>
</dbReference>
<dbReference type="RefSeq" id="WP_072989065.1">
    <property type="nucleotide sequence ID" value="NZ_FQZB01000012.1"/>
</dbReference>
<gene>
    <name evidence="3" type="ORF">SAMN02745163_02863</name>
</gene>
<dbReference type="Proteomes" id="UP000184310">
    <property type="component" value="Unassembled WGS sequence"/>
</dbReference>
<dbReference type="InterPro" id="IPR038109">
    <property type="entry name" value="DNA_bind_recomb_sf"/>
</dbReference>
<organism evidence="3 4">
    <name type="scientific">Clostridium cavendishii DSM 21758</name>
    <dbReference type="NCBI Taxonomy" id="1121302"/>
    <lineage>
        <taxon>Bacteria</taxon>
        <taxon>Bacillati</taxon>
        <taxon>Bacillota</taxon>
        <taxon>Clostridia</taxon>
        <taxon>Eubacteriales</taxon>
        <taxon>Clostridiaceae</taxon>
        <taxon>Clostridium</taxon>
    </lineage>
</organism>
<dbReference type="SMART" id="SM00857">
    <property type="entry name" value="Resolvase"/>
    <property type="match status" value="1"/>
</dbReference>
<sequence>MIAAIYSRKSIFTGKGDSVENQVQMCKEYAEKNLNISEFLIYEDEGFSGGNINRPKFQKLLKDIKEKKFNCLICYRLDRISRNVSDFSSTLELLEEYNISFVSIKEQFDTSTPMGKAMVYISSVFAQLERETIAERVRDNMLELAKSGRWLGGQTPLGFGSEKVTFFDNEFKERTMYQLIPIEDELNLVKLIFNKYSELKSLRKVNQYLLENNFKTKQGANWNVRAISDLLTSPTYVRATKTIFSYLESKGISCVGTPNSKNGILTYNKKKGKKSYRSTEEWIAAIARHEGIIPATEWLNIQKTLKENKSKAPRLGKTHNALLTGILKCGHCGSPMTVIHGDLDANGNKRLYYVCSMKIYSKRTRCNNGNLRTIDIEKVVLDKLKEITVDNGLLIKELEKFKLQNHINTENIEVENIKKSIKDNEVAIETLIKQLAEDETSTITKYVVAEVEKREKSIKELKLKLSQALEKQTNVSSYYENIDYVINTIRNFYSNICFEDFEVKKFIISSLIDKITWDSPTGTVEINLWGS</sequence>
<evidence type="ECO:0000313" key="4">
    <source>
        <dbReference type="Proteomes" id="UP000184310"/>
    </source>
</evidence>
<feature type="domain" description="Recombinase" evidence="2">
    <location>
        <begin position="156"/>
        <end position="311"/>
    </location>
</feature>
<dbReference type="EMBL" id="FQZB01000012">
    <property type="protein sequence ID" value="SHJ93372.1"/>
    <property type="molecule type" value="Genomic_DNA"/>
</dbReference>
<dbReference type="PROSITE" id="PS51736">
    <property type="entry name" value="RECOMBINASES_3"/>
    <property type="match status" value="1"/>
</dbReference>
<dbReference type="InterPro" id="IPR011109">
    <property type="entry name" value="DNA_bind_recombinase_dom"/>
</dbReference>
<dbReference type="OrthoDB" id="9781670at2"/>
<accession>A0A1M6NCD1</accession>
<dbReference type="InterPro" id="IPR036162">
    <property type="entry name" value="Resolvase-like_N_sf"/>
</dbReference>
<dbReference type="GO" id="GO:0003677">
    <property type="term" value="F:DNA binding"/>
    <property type="evidence" value="ECO:0007669"/>
    <property type="project" value="InterPro"/>
</dbReference>
<dbReference type="Pfam" id="PF07508">
    <property type="entry name" value="Recombinase"/>
    <property type="match status" value="1"/>
</dbReference>
<dbReference type="CDD" id="cd03768">
    <property type="entry name" value="SR_ResInv"/>
    <property type="match status" value="1"/>
</dbReference>
<protein>
    <submittedName>
        <fullName evidence="3">Recombinase zinc beta ribbon domain-containing protein</fullName>
    </submittedName>
</protein>
<dbReference type="AlphaFoldDB" id="A0A1M6NCD1"/>
<dbReference type="InterPro" id="IPR050639">
    <property type="entry name" value="SSR_resolvase"/>
</dbReference>
<dbReference type="InterPro" id="IPR025827">
    <property type="entry name" value="Zn_ribbon_recom_dom"/>
</dbReference>
<feature type="domain" description="Resolvase/invertase-type recombinase catalytic" evidence="1">
    <location>
        <begin position="2"/>
        <end position="148"/>
    </location>
</feature>
<dbReference type="InterPro" id="IPR006119">
    <property type="entry name" value="Resolv_N"/>
</dbReference>
<dbReference type="Pfam" id="PF13408">
    <property type="entry name" value="Zn_ribbon_recom"/>
    <property type="match status" value="1"/>
</dbReference>
<dbReference type="Gene3D" id="3.90.1750.20">
    <property type="entry name" value="Putative Large Serine Recombinase, Chain B, Domain 2"/>
    <property type="match status" value="1"/>
</dbReference>
<dbReference type="PROSITE" id="PS51737">
    <property type="entry name" value="RECOMBINASE_DNA_BIND"/>
    <property type="match status" value="1"/>
</dbReference>
<reference evidence="3 4" key="1">
    <citation type="submission" date="2016-11" db="EMBL/GenBank/DDBJ databases">
        <authorList>
            <person name="Jaros S."/>
            <person name="Januszkiewicz K."/>
            <person name="Wedrychowicz H."/>
        </authorList>
    </citation>
    <scope>NUCLEOTIDE SEQUENCE [LARGE SCALE GENOMIC DNA]</scope>
    <source>
        <strain evidence="3 4">DSM 21758</strain>
    </source>
</reference>
<dbReference type="SUPFAM" id="SSF53041">
    <property type="entry name" value="Resolvase-like"/>
    <property type="match status" value="1"/>
</dbReference>
<keyword evidence="4" id="KW-1185">Reference proteome</keyword>
<dbReference type="GO" id="GO:0000150">
    <property type="term" value="F:DNA strand exchange activity"/>
    <property type="evidence" value="ECO:0007669"/>
    <property type="project" value="InterPro"/>
</dbReference>
<dbReference type="PANTHER" id="PTHR30461">
    <property type="entry name" value="DNA-INVERTASE FROM LAMBDOID PROPHAGE"/>
    <property type="match status" value="1"/>
</dbReference>
<dbReference type="Pfam" id="PF00239">
    <property type="entry name" value="Resolvase"/>
    <property type="match status" value="1"/>
</dbReference>
<evidence type="ECO:0000259" key="2">
    <source>
        <dbReference type="PROSITE" id="PS51737"/>
    </source>
</evidence>